<keyword evidence="3" id="KW-1185">Reference proteome</keyword>
<name>B0EU07_ENTDS</name>
<feature type="transmembrane region" description="Helical" evidence="1">
    <location>
        <begin position="235"/>
        <end position="258"/>
    </location>
</feature>
<evidence type="ECO:0008006" key="4">
    <source>
        <dbReference type="Google" id="ProtNLM"/>
    </source>
</evidence>
<dbReference type="GeneID" id="5914235"/>
<dbReference type="eggNOG" id="ENOG502R618">
    <property type="taxonomic scope" value="Eukaryota"/>
</dbReference>
<feature type="transmembrane region" description="Helical" evidence="1">
    <location>
        <begin position="24"/>
        <end position="44"/>
    </location>
</feature>
<feature type="transmembrane region" description="Helical" evidence="1">
    <location>
        <begin position="56"/>
        <end position="78"/>
    </location>
</feature>
<sequence length="320" mass="37737">MEDEIPNDPLSYQTEGAQNDQTHFHIDLALIPLILIYLPLIFTFKINSLPHLIKELVGTIIPCCVISGCRIIIEYFILRPLFHSLLPFSLPKLHRREKGHLYATSIYDICINFILIPFSFHVFRLEDWFPSELFGKEKTNSFLLFENYPNILLSSSLLFFICFQLGHIIHSIIFQFVTSFTQYNEIAYQLLKGLFLIYTFIIHYYRFSVIFIIILDILEVIKNIEFLKQNLNIKFSFIISLCSLLIILRVLYIIPFCIIKPLFDNYSILVDEENKWFDIGSFIIVFLSIAALLFLLLFDIILLYRKLILGWYSIKSQQFI</sequence>
<dbReference type="KEGG" id="edi:EDI_020500"/>
<accession>B0EU07</accession>
<feature type="transmembrane region" description="Helical" evidence="1">
    <location>
        <begin position="195"/>
        <end position="215"/>
    </location>
</feature>
<keyword evidence="1" id="KW-0472">Membrane</keyword>
<feature type="transmembrane region" description="Helical" evidence="1">
    <location>
        <begin position="151"/>
        <end position="174"/>
    </location>
</feature>
<keyword evidence="1" id="KW-1133">Transmembrane helix</keyword>
<organism evidence="3">
    <name type="scientific">Entamoeba dispar (strain ATCC PRA-260 / SAW760)</name>
    <dbReference type="NCBI Taxonomy" id="370354"/>
    <lineage>
        <taxon>Eukaryota</taxon>
        <taxon>Amoebozoa</taxon>
        <taxon>Evosea</taxon>
        <taxon>Archamoebae</taxon>
        <taxon>Mastigamoebida</taxon>
        <taxon>Entamoebidae</taxon>
        <taxon>Entamoeba</taxon>
    </lineage>
</organism>
<keyword evidence="1" id="KW-0812">Transmembrane</keyword>
<feature type="transmembrane region" description="Helical" evidence="1">
    <location>
        <begin position="279"/>
        <end position="304"/>
    </location>
</feature>
<dbReference type="OMA" id="FHIFRLE"/>
<reference evidence="3" key="1">
    <citation type="submission" date="2007-12" db="EMBL/GenBank/DDBJ databases">
        <title>Annotation of Entamoeba dispar SAW760.</title>
        <authorList>
            <person name="Lorenzi H."/>
            <person name="Inman J."/>
            <person name="Schobel S."/>
            <person name="Amedeo P."/>
            <person name="Caler E."/>
        </authorList>
    </citation>
    <scope>NUCLEOTIDE SEQUENCE [LARGE SCALE GENOMIC DNA]</scope>
    <source>
        <strain evidence="3">ATCC PRA-260 / SAW760</strain>
    </source>
</reference>
<dbReference type="RefSeq" id="XP_001741549.1">
    <property type="nucleotide sequence ID" value="XM_001741497.1"/>
</dbReference>
<proteinExistence type="predicted"/>
<dbReference type="AlphaFoldDB" id="B0EU07"/>
<dbReference type="EMBL" id="DS550836">
    <property type="protein sequence ID" value="EDR21976.1"/>
    <property type="molecule type" value="Genomic_DNA"/>
</dbReference>
<evidence type="ECO:0000313" key="2">
    <source>
        <dbReference type="EMBL" id="EDR21976.1"/>
    </source>
</evidence>
<dbReference type="VEuPathDB" id="AmoebaDB:EDI_020500"/>
<dbReference type="OrthoDB" id="29816at2759"/>
<evidence type="ECO:0000313" key="3">
    <source>
        <dbReference type="Proteomes" id="UP000008076"/>
    </source>
</evidence>
<evidence type="ECO:0000256" key="1">
    <source>
        <dbReference type="SAM" id="Phobius"/>
    </source>
</evidence>
<protein>
    <recommendedName>
        <fullName evidence="4">TLC domain-containing protein</fullName>
    </recommendedName>
</protein>
<feature type="transmembrane region" description="Helical" evidence="1">
    <location>
        <begin position="99"/>
        <end position="123"/>
    </location>
</feature>
<dbReference type="Proteomes" id="UP000008076">
    <property type="component" value="Unassembled WGS sequence"/>
</dbReference>
<gene>
    <name evidence="2" type="ORF">EDI_020500</name>
</gene>